<feature type="transmembrane region" description="Helical" evidence="1">
    <location>
        <begin position="232"/>
        <end position="247"/>
    </location>
</feature>
<keyword evidence="3" id="KW-0012">Acyltransferase</keyword>
<feature type="transmembrane region" description="Helical" evidence="1">
    <location>
        <begin position="318"/>
        <end position="337"/>
    </location>
</feature>
<evidence type="ECO:0000313" key="4">
    <source>
        <dbReference type="Proteomes" id="UP000278288"/>
    </source>
</evidence>
<dbReference type="GO" id="GO:0000271">
    <property type="term" value="P:polysaccharide biosynthetic process"/>
    <property type="evidence" value="ECO:0007669"/>
    <property type="project" value="TreeGrafter"/>
</dbReference>
<dbReference type="PANTHER" id="PTHR23028">
    <property type="entry name" value="ACETYLTRANSFERASE"/>
    <property type="match status" value="1"/>
</dbReference>
<sequence>MSVDALNPIFFVLILVVGILSSFVLQKLSNEKLEHVKYLSIDGLRGYLAFFVFIGHSAIWYFYLKNGIWTFVNSKLFYASASISVLFFFMITSFLFFLKLYDNKTKPIDWVRLYISRCTRLMPLYYFAFFFILFFVFVLSNFKLNIPPLLLIRQILQWLSFNLLGITDINACKETTIIIAQVVWSLQYEWLFYFSLPLLNLIFFRSKSNTLIFIISTILFSVFTVLLKPDVYYFYIFTGGVIAAYAVRKVNIKNPNTPFWNSILLMLIFFYFLFMKINEHQYWVAILLFAIFLLIAIGNSLFGLLTTKFSRFLGQISYSIYLLHPILLFTTFKFIIPYEFVKNLSPLEYWLIIAVLTPVLISICYLTFKKIEEPIMRKTGKITSLIQKK</sequence>
<dbReference type="RefSeq" id="WP_123857382.1">
    <property type="nucleotide sequence ID" value="NZ_CP033923.1"/>
</dbReference>
<feature type="transmembrane region" description="Helical" evidence="1">
    <location>
        <begin position="6"/>
        <end position="25"/>
    </location>
</feature>
<dbReference type="AlphaFoldDB" id="A0AAD1DRA3"/>
<keyword evidence="1" id="KW-1133">Transmembrane helix</keyword>
<gene>
    <name evidence="3" type="ORF">EG343_08515</name>
</gene>
<dbReference type="InterPro" id="IPR002656">
    <property type="entry name" value="Acyl_transf_3_dom"/>
</dbReference>
<dbReference type="EMBL" id="CP033923">
    <property type="protein sequence ID" value="AZA90664.1"/>
    <property type="molecule type" value="Genomic_DNA"/>
</dbReference>
<name>A0AAD1DRA3_CHRNA</name>
<reference evidence="3 4" key="1">
    <citation type="submission" date="2018-11" db="EMBL/GenBank/DDBJ databases">
        <title>Proposal to divide the Flavobacteriaceae and reorganize its genera based on Amino Acid Identity values calculated from whole genome sequences.</title>
        <authorList>
            <person name="Nicholson A.C."/>
            <person name="Gulvik C.A."/>
            <person name="Whitney A.M."/>
            <person name="Humrighouse B.W."/>
            <person name="Bell M."/>
            <person name="Holmes B."/>
            <person name="Steigerwalt A.G."/>
            <person name="Villarma A."/>
            <person name="Sheth M."/>
            <person name="Batra D."/>
            <person name="Pryor J."/>
            <person name="Bernardet J.-F."/>
            <person name="Hugo C."/>
            <person name="Kampfer P."/>
            <person name="Newman J."/>
            <person name="McQuiston J.R."/>
        </authorList>
    </citation>
    <scope>NUCLEOTIDE SEQUENCE [LARGE SCALE GENOMIC DNA]</scope>
    <source>
        <strain evidence="3 4">G0041</strain>
    </source>
</reference>
<evidence type="ECO:0000259" key="2">
    <source>
        <dbReference type="Pfam" id="PF01757"/>
    </source>
</evidence>
<feature type="transmembrane region" description="Helical" evidence="1">
    <location>
        <begin position="283"/>
        <end position="306"/>
    </location>
</feature>
<dbReference type="GO" id="GO:0016747">
    <property type="term" value="F:acyltransferase activity, transferring groups other than amino-acyl groups"/>
    <property type="evidence" value="ECO:0007669"/>
    <property type="project" value="InterPro"/>
</dbReference>
<protein>
    <submittedName>
        <fullName evidence="3">Acyltransferase</fullName>
    </submittedName>
</protein>
<feature type="domain" description="Acyltransferase 3" evidence="2">
    <location>
        <begin position="39"/>
        <end position="366"/>
    </location>
</feature>
<dbReference type="KEGG" id="cnk:EG343_08515"/>
<dbReference type="Proteomes" id="UP000278288">
    <property type="component" value="Chromosome"/>
</dbReference>
<feature type="transmembrane region" description="Helical" evidence="1">
    <location>
        <begin position="210"/>
        <end position="226"/>
    </location>
</feature>
<proteinExistence type="predicted"/>
<accession>A0AAD1DRA3</accession>
<feature type="transmembrane region" description="Helical" evidence="1">
    <location>
        <begin position="122"/>
        <end position="142"/>
    </location>
</feature>
<feature type="transmembrane region" description="Helical" evidence="1">
    <location>
        <begin position="259"/>
        <end position="277"/>
    </location>
</feature>
<feature type="transmembrane region" description="Helical" evidence="1">
    <location>
        <begin position="186"/>
        <end position="203"/>
    </location>
</feature>
<evidence type="ECO:0000256" key="1">
    <source>
        <dbReference type="SAM" id="Phobius"/>
    </source>
</evidence>
<organism evidence="3 4">
    <name type="scientific">Chryseobacterium nakagawai</name>
    <dbReference type="NCBI Taxonomy" id="1241982"/>
    <lineage>
        <taxon>Bacteria</taxon>
        <taxon>Pseudomonadati</taxon>
        <taxon>Bacteroidota</taxon>
        <taxon>Flavobacteriia</taxon>
        <taxon>Flavobacteriales</taxon>
        <taxon>Weeksellaceae</taxon>
        <taxon>Chryseobacterium group</taxon>
        <taxon>Chryseobacterium</taxon>
    </lineage>
</organism>
<keyword evidence="4" id="KW-1185">Reference proteome</keyword>
<keyword evidence="3" id="KW-0808">Transferase</keyword>
<dbReference type="Pfam" id="PF01757">
    <property type="entry name" value="Acyl_transf_3"/>
    <property type="match status" value="1"/>
</dbReference>
<feature type="transmembrane region" description="Helical" evidence="1">
    <location>
        <begin position="46"/>
        <end position="64"/>
    </location>
</feature>
<feature type="transmembrane region" description="Helical" evidence="1">
    <location>
        <begin position="349"/>
        <end position="368"/>
    </location>
</feature>
<dbReference type="InterPro" id="IPR050879">
    <property type="entry name" value="Acyltransferase_3"/>
</dbReference>
<feature type="transmembrane region" description="Helical" evidence="1">
    <location>
        <begin position="76"/>
        <end position="101"/>
    </location>
</feature>
<dbReference type="PANTHER" id="PTHR23028:SF53">
    <property type="entry name" value="ACYL_TRANSF_3 DOMAIN-CONTAINING PROTEIN"/>
    <property type="match status" value="1"/>
</dbReference>
<keyword evidence="1" id="KW-0472">Membrane</keyword>
<dbReference type="GO" id="GO:0016020">
    <property type="term" value="C:membrane"/>
    <property type="evidence" value="ECO:0007669"/>
    <property type="project" value="TreeGrafter"/>
</dbReference>
<keyword evidence="1" id="KW-0812">Transmembrane</keyword>
<evidence type="ECO:0000313" key="3">
    <source>
        <dbReference type="EMBL" id="AZA90664.1"/>
    </source>
</evidence>